<dbReference type="OrthoDB" id="9892844at2"/>
<dbReference type="AlphaFoldDB" id="A0A4R1QV42"/>
<proteinExistence type="predicted"/>
<name>A0A4R1QV42_9FIRM</name>
<dbReference type="RefSeq" id="WP_156417369.1">
    <property type="nucleotide sequence ID" value="NZ_CABKVM010000014.1"/>
</dbReference>
<sequence length="54" mass="6208">MLSDEIKKVSISDQKLSQMKRLIISAERQNLKTGEYATQDMVKAIRKIIEKNAD</sequence>
<dbReference type="Proteomes" id="UP000295184">
    <property type="component" value="Unassembled WGS sequence"/>
</dbReference>
<reference evidence="1 2" key="1">
    <citation type="submission" date="2019-03" db="EMBL/GenBank/DDBJ databases">
        <title>Genomic Encyclopedia of Type Strains, Phase IV (KMG-IV): sequencing the most valuable type-strain genomes for metagenomic binning, comparative biology and taxonomic classification.</title>
        <authorList>
            <person name="Goeker M."/>
        </authorList>
    </citation>
    <scope>NUCLEOTIDE SEQUENCE [LARGE SCALE GENOMIC DNA]</scope>
    <source>
        <strain evidence="1 2">DSM 100451</strain>
    </source>
</reference>
<evidence type="ECO:0000313" key="2">
    <source>
        <dbReference type="Proteomes" id="UP000295184"/>
    </source>
</evidence>
<organism evidence="1 2">
    <name type="scientific">Allofournierella massiliensis</name>
    <dbReference type="NCBI Taxonomy" id="1650663"/>
    <lineage>
        <taxon>Bacteria</taxon>
        <taxon>Bacillati</taxon>
        <taxon>Bacillota</taxon>
        <taxon>Clostridia</taxon>
        <taxon>Eubacteriales</taxon>
        <taxon>Oscillospiraceae</taxon>
        <taxon>Allofournierella</taxon>
    </lineage>
</organism>
<protein>
    <submittedName>
        <fullName evidence="1">Uncharacterized protein</fullName>
    </submittedName>
</protein>
<comment type="caution">
    <text evidence="1">The sequence shown here is derived from an EMBL/GenBank/DDBJ whole genome shotgun (WGS) entry which is preliminary data.</text>
</comment>
<accession>A0A4R1QV42</accession>
<dbReference type="STRING" id="1650663.GCA_001486665_00826"/>
<gene>
    <name evidence="1" type="ORF">EDD77_11188</name>
</gene>
<evidence type="ECO:0000313" key="1">
    <source>
        <dbReference type="EMBL" id="TCL57093.1"/>
    </source>
</evidence>
<dbReference type="EMBL" id="SLUM01000011">
    <property type="protein sequence ID" value="TCL57093.1"/>
    <property type="molecule type" value="Genomic_DNA"/>
</dbReference>